<keyword evidence="2" id="KW-1185">Reference proteome</keyword>
<organism evidence="1 2">
    <name type="scientific">Hanseniaspora valbyensis NRRL Y-1626</name>
    <dbReference type="NCBI Taxonomy" id="766949"/>
    <lineage>
        <taxon>Eukaryota</taxon>
        <taxon>Fungi</taxon>
        <taxon>Dikarya</taxon>
        <taxon>Ascomycota</taxon>
        <taxon>Saccharomycotina</taxon>
        <taxon>Saccharomycetes</taxon>
        <taxon>Saccharomycodales</taxon>
        <taxon>Saccharomycodaceae</taxon>
        <taxon>Hanseniaspora</taxon>
    </lineage>
</organism>
<dbReference type="OrthoDB" id="5229455at2759"/>
<sequence>MITDDINLRTTNKIFGKITLYLLKRRILNIQIVNNAKIRESLVEIIDLIEQLPFNTAYSSCVFFAMFISGCDLIIFDSLIEKRQIILAHLESLYKNVGMESCQRVTNYMLQCWLTKKPWWEVFIDNDIDIIFTI</sequence>
<dbReference type="Pfam" id="PF11951">
    <property type="entry name" value="Fungal_trans_2"/>
    <property type="match status" value="1"/>
</dbReference>
<protein>
    <submittedName>
        <fullName evidence="1">Uncharacterized protein</fullName>
    </submittedName>
</protein>
<evidence type="ECO:0000313" key="1">
    <source>
        <dbReference type="EMBL" id="OBA26023.1"/>
    </source>
</evidence>
<proteinExistence type="predicted"/>
<gene>
    <name evidence="1" type="ORF">HANVADRAFT_25990</name>
</gene>
<dbReference type="Proteomes" id="UP000092321">
    <property type="component" value="Unassembled WGS sequence"/>
</dbReference>
<comment type="caution">
    <text evidence="1">The sequence shown here is derived from an EMBL/GenBank/DDBJ whole genome shotgun (WGS) entry which is preliminary data.</text>
</comment>
<accession>A0A1B7TBD2</accession>
<evidence type="ECO:0000313" key="2">
    <source>
        <dbReference type="Proteomes" id="UP000092321"/>
    </source>
</evidence>
<dbReference type="InterPro" id="IPR021858">
    <property type="entry name" value="Fun_TF"/>
</dbReference>
<name>A0A1B7TBD2_9ASCO</name>
<dbReference type="EMBL" id="LXPE01000027">
    <property type="protein sequence ID" value="OBA26023.1"/>
    <property type="molecule type" value="Genomic_DNA"/>
</dbReference>
<reference evidence="2" key="1">
    <citation type="journal article" date="2016" name="Proc. Natl. Acad. Sci. U.S.A.">
        <title>Comparative genomics of biotechnologically important yeasts.</title>
        <authorList>
            <person name="Riley R."/>
            <person name="Haridas S."/>
            <person name="Wolfe K.H."/>
            <person name="Lopes M.R."/>
            <person name="Hittinger C.T."/>
            <person name="Goeker M."/>
            <person name="Salamov A.A."/>
            <person name="Wisecaver J.H."/>
            <person name="Long T.M."/>
            <person name="Calvey C.H."/>
            <person name="Aerts A.L."/>
            <person name="Barry K.W."/>
            <person name="Choi C."/>
            <person name="Clum A."/>
            <person name="Coughlan A.Y."/>
            <person name="Deshpande S."/>
            <person name="Douglass A.P."/>
            <person name="Hanson S.J."/>
            <person name="Klenk H.-P."/>
            <person name="LaButti K.M."/>
            <person name="Lapidus A."/>
            <person name="Lindquist E.A."/>
            <person name="Lipzen A.M."/>
            <person name="Meier-Kolthoff J.P."/>
            <person name="Ohm R.A."/>
            <person name="Otillar R.P."/>
            <person name="Pangilinan J.L."/>
            <person name="Peng Y."/>
            <person name="Rokas A."/>
            <person name="Rosa C.A."/>
            <person name="Scheuner C."/>
            <person name="Sibirny A.A."/>
            <person name="Slot J.C."/>
            <person name="Stielow J.B."/>
            <person name="Sun H."/>
            <person name="Kurtzman C.P."/>
            <person name="Blackwell M."/>
            <person name="Grigoriev I.V."/>
            <person name="Jeffries T.W."/>
        </authorList>
    </citation>
    <scope>NUCLEOTIDE SEQUENCE [LARGE SCALE GENOMIC DNA]</scope>
    <source>
        <strain evidence="2">NRRL Y-1626</strain>
    </source>
</reference>
<dbReference type="AlphaFoldDB" id="A0A1B7TBD2"/>